<dbReference type="InterPro" id="IPR039121">
    <property type="entry name" value="NUDT19"/>
</dbReference>
<organism evidence="8 9">
    <name type="scientific">Acidiphilium iwatense</name>
    <dbReference type="NCBI Taxonomy" id="768198"/>
    <lineage>
        <taxon>Bacteria</taxon>
        <taxon>Pseudomonadati</taxon>
        <taxon>Pseudomonadota</taxon>
        <taxon>Alphaproteobacteria</taxon>
        <taxon>Acetobacterales</taxon>
        <taxon>Acidocellaceae</taxon>
        <taxon>Acidiphilium</taxon>
    </lineage>
</organism>
<evidence type="ECO:0000313" key="9">
    <source>
        <dbReference type="Proteomes" id="UP001521209"/>
    </source>
</evidence>
<evidence type="ECO:0000256" key="2">
    <source>
        <dbReference type="ARBA" id="ARBA00001946"/>
    </source>
</evidence>
<comment type="cofactor">
    <cofactor evidence="2">
        <name>Mg(2+)</name>
        <dbReference type="ChEBI" id="CHEBI:18420"/>
    </cofactor>
</comment>
<keyword evidence="3" id="KW-0479">Metal-binding</keyword>
<dbReference type="CDD" id="cd18870">
    <property type="entry name" value="NUDIX_AcylCoAdiphos_Nudt19"/>
    <property type="match status" value="1"/>
</dbReference>
<accession>A0ABS9DV81</accession>
<dbReference type="GO" id="GO:0016787">
    <property type="term" value="F:hydrolase activity"/>
    <property type="evidence" value="ECO:0007669"/>
    <property type="project" value="UniProtKB-KW"/>
</dbReference>
<sequence length="207" mass="22229">MTIAHHTAGIAPVTPRSAASLLVLRGGAAGAEVLMGRRSANHRFMPNRLVFPGGAVDPGDTSAPAESELSPHVFDRLRLHVGAGLARALAIAGTRELHEETGLSLGVPPRLDALDYIYRAITPPASPVRFDAFFFTVPAIRVTGTIAGSGELKELRYYGIEEALELDLAFVTRAVLGHARQWLALGATERIALGPVPVLREQRWRES</sequence>
<name>A0ABS9DV81_9PROT</name>
<evidence type="ECO:0000256" key="5">
    <source>
        <dbReference type="ARBA" id="ARBA00022842"/>
    </source>
</evidence>
<dbReference type="InterPro" id="IPR000086">
    <property type="entry name" value="NUDIX_hydrolase_dom"/>
</dbReference>
<evidence type="ECO:0000313" key="8">
    <source>
        <dbReference type="EMBL" id="MCF3946643.1"/>
    </source>
</evidence>
<evidence type="ECO:0000256" key="6">
    <source>
        <dbReference type="ARBA" id="ARBA00023211"/>
    </source>
</evidence>
<comment type="cofactor">
    <cofactor evidence="1">
        <name>Mn(2+)</name>
        <dbReference type="ChEBI" id="CHEBI:29035"/>
    </cofactor>
</comment>
<proteinExistence type="predicted"/>
<dbReference type="InterPro" id="IPR015797">
    <property type="entry name" value="NUDIX_hydrolase-like_dom_sf"/>
</dbReference>
<evidence type="ECO:0000256" key="3">
    <source>
        <dbReference type="ARBA" id="ARBA00022723"/>
    </source>
</evidence>
<evidence type="ECO:0000256" key="1">
    <source>
        <dbReference type="ARBA" id="ARBA00001936"/>
    </source>
</evidence>
<dbReference type="PANTHER" id="PTHR12318">
    <property type="entry name" value="TESTOSTERONE-REGULATED PROTEIN RP2"/>
    <property type="match status" value="1"/>
</dbReference>
<dbReference type="Gene3D" id="3.90.79.10">
    <property type="entry name" value="Nucleoside Triphosphate Pyrophosphohydrolase"/>
    <property type="match status" value="2"/>
</dbReference>
<dbReference type="PANTHER" id="PTHR12318:SF0">
    <property type="entry name" value="ACYL-COENZYME A DIPHOSPHATASE NUDT19"/>
    <property type="match status" value="1"/>
</dbReference>
<keyword evidence="9" id="KW-1185">Reference proteome</keyword>
<dbReference type="SUPFAM" id="SSF55811">
    <property type="entry name" value="Nudix"/>
    <property type="match status" value="1"/>
</dbReference>
<evidence type="ECO:0000256" key="4">
    <source>
        <dbReference type="ARBA" id="ARBA00022801"/>
    </source>
</evidence>
<dbReference type="PROSITE" id="PS51462">
    <property type="entry name" value="NUDIX"/>
    <property type="match status" value="1"/>
</dbReference>
<feature type="domain" description="Nudix hydrolase" evidence="7">
    <location>
        <begin position="14"/>
        <end position="181"/>
    </location>
</feature>
<protein>
    <submittedName>
        <fullName evidence="8">NUDIX hydrolase</fullName>
    </submittedName>
</protein>
<dbReference type="EMBL" id="JAKGBZ010000012">
    <property type="protein sequence ID" value="MCF3946643.1"/>
    <property type="molecule type" value="Genomic_DNA"/>
</dbReference>
<keyword evidence="4 8" id="KW-0378">Hydrolase</keyword>
<evidence type="ECO:0000259" key="7">
    <source>
        <dbReference type="PROSITE" id="PS51462"/>
    </source>
</evidence>
<keyword evidence="6" id="KW-0464">Manganese</keyword>
<gene>
    <name evidence="8" type="ORF">L2A60_08110</name>
</gene>
<reference evidence="8 9" key="1">
    <citation type="submission" date="2022-01" db="EMBL/GenBank/DDBJ databases">
        <authorList>
            <person name="Won M."/>
            <person name="Kim S.-J."/>
            <person name="Kwon S.-W."/>
        </authorList>
    </citation>
    <scope>NUCLEOTIDE SEQUENCE [LARGE SCALE GENOMIC DNA]</scope>
    <source>
        <strain evidence="8 9">KCTC 23505</strain>
    </source>
</reference>
<dbReference type="Proteomes" id="UP001521209">
    <property type="component" value="Unassembled WGS sequence"/>
</dbReference>
<dbReference type="RefSeq" id="WP_235703880.1">
    <property type="nucleotide sequence ID" value="NZ_JAKGBZ010000012.1"/>
</dbReference>
<keyword evidence="5" id="KW-0460">Magnesium</keyword>
<comment type="caution">
    <text evidence="8">The sequence shown here is derived from an EMBL/GenBank/DDBJ whole genome shotgun (WGS) entry which is preliminary data.</text>
</comment>